<keyword evidence="2" id="KW-1185">Reference proteome</keyword>
<dbReference type="AlphaFoldDB" id="A0A392UPB7"/>
<protein>
    <submittedName>
        <fullName evidence="1">Protein argonaute 4-like</fullName>
    </submittedName>
</protein>
<evidence type="ECO:0000313" key="1">
    <source>
        <dbReference type="EMBL" id="MCI75489.1"/>
    </source>
</evidence>
<comment type="caution">
    <text evidence="1">The sequence shown here is derived from an EMBL/GenBank/DDBJ whole genome shotgun (WGS) entry which is preliminary data.</text>
</comment>
<sequence length="40" mass="4526">MLLQSLRNNRYGDEPMLCSSGITIEPFFIEVEGRVLQAPT</sequence>
<name>A0A392UPB7_9FABA</name>
<dbReference type="EMBL" id="LXQA010883876">
    <property type="protein sequence ID" value="MCI75489.1"/>
    <property type="molecule type" value="Genomic_DNA"/>
</dbReference>
<feature type="non-terminal residue" evidence="1">
    <location>
        <position position="40"/>
    </location>
</feature>
<dbReference type="Proteomes" id="UP000265520">
    <property type="component" value="Unassembled WGS sequence"/>
</dbReference>
<organism evidence="1 2">
    <name type="scientific">Trifolium medium</name>
    <dbReference type="NCBI Taxonomy" id="97028"/>
    <lineage>
        <taxon>Eukaryota</taxon>
        <taxon>Viridiplantae</taxon>
        <taxon>Streptophyta</taxon>
        <taxon>Embryophyta</taxon>
        <taxon>Tracheophyta</taxon>
        <taxon>Spermatophyta</taxon>
        <taxon>Magnoliopsida</taxon>
        <taxon>eudicotyledons</taxon>
        <taxon>Gunneridae</taxon>
        <taxon>Pentapetalae</taxon>
        <taxon>rosids</taxon>
        <taxon>fabids</taxon>
        <taxon>Fabales</taxon>
        <taxon>Fabaceae</taxon>
        <taxon>Papilionoideae</taxon>
        <taxon>50 kb inversion clade</taxon>
        <taxon>NPAAA clade</taxon>
        <taxon>Hologalegina</taxon>
        <taxon>IRL clade</taxon>
        <taxon>Trifolieae</taxon>
        <taxon>Trifolium</taxon>
    </lineage>
</organism>
<reference evidence="1 2" key="1">
    <citation type="journal article" date="2018" name="Front. Plant Sci.">
        <title>Red Clover (Trifolium pratense) and Zigzag Clover (T. medium) - A Picture of Genomic Similarities and Differences.</title>
        <authorList>
            <person name="Dluhosova J."/>
            <person name="Istvanek J."/>
            <person name="Nedelnik J."/>
            <person name="Repkova J."/>
        </authorList>
    </citation>
    <scope>NUCLEOTIDE SEQUENCE [LARGE SCALE GENOMIC DNA]</scope>
    <source>
        <strain evidence="2">cv. 10/8</strain>
        <tissue evidence="1">Leaf</tissue>
    </source>
</reference>
<evidence type="ECO:0000313" key="2">
    <source>
        <dbReference type="Proteomes" id="UP000265520"/>
    </source>
</evidence>
<accession>A0A392UPB7</accession>
<proteinExistence type="predicted"/>